<gene>
    <name evidence="1" type="ORF">F0L17_20515</name>
</gene>
<dbReference type="OrthoDB" id="4557285at2"/>
<dbReference type="Gene3D" id="3.30.70.20">
    <property type="match status" value="1"/>
</dbReference>
<evidence type="ECO:0000313" key="1">
    <source>
        <dbReference type="EMBL" id="MTE21451.1"/>
    </source>
</evidence>
<dbReference type="RefSeq" id="WP_155072204.1">
    <property type="nucleotide sequence ID" value="NZ_WIXO01000001.1"/>
</dbReference>
<evidence type="ECO:0008006" key="3">
    <source>
        <dbReference type="Google" id="ProtNLM"/>
    </source>
</evidence>
<dbReference type="Pfam" id="PF13370">
    <property type="entry name" value="Fer4_13"/>
    <property type="match status" value="1"/>
</dbReference>
<keyword evidence="2" id="KW-1185">Reference proteome</keyword>
<protein>
    <recommendedName>
        <fullName evidence="3">Ferredoxin</fullName>
    </recommendedName>
</protein>
<organism evidence="1 2">
    <name type="scientific">Streptomyces taklimakanensis</name>
    <dbReference type="NCBI Taxonomy" id="2569853"/>
    <lineage>
        <taxon>Bacteria</taxon>
        <taxon>Bacillati</taxon>
        <taxon>Actinomycetota</taxon>
        <taxon>Actinomycetes</taxon>
        <taxon>Kitasatosporales</taxon>
        <taxon>Streptomycetaceae</taxon>
        <taxon>Streptomyces</taxon>
    </lineage>
</organism>
<dbReference type="SUPFAM" id="SSF54862">
    <property type="entry name" value="4Fe-4S ferredoxins"/>
    <property type="match status" value="1"/>
</dbReference>
<reference evidence="1 2" key="1">
    <citation type="submission" date="2019-11" db="EMBL/GenBank/DDBJ databases">
        <authorList>
            <person name="Yuan L."/>
        </authorList>
    </citation>
    <scope>NUCLEOTIDE SEQUENCE [LARGE SCALE GENOMIC DNA]</scope>
    <source>
        <strain evidence="1 2">TRM43335</strain>
    </source>
</reference>
<comment type="caution">
    <text evidence="1">The sequence shown here is derived from an EMBL/GenBank/DDBJ whole genome shotgun (WGS) entry which is preliminary data.</text>
</comment>
<name>A0A6G2BGN9_9ACTN</name>
<evidence type="ECO:0000313" key="2">
    <source>
        <dbReference type="Proteomes" id="UP000473014"/>
    </source>
</evidence>
<dbReference type="AlphaFoldDB" id="A0A6G2BGN9"/>
<dbReference type="EMBL" id="WIXO01000001">
    <property type="protein sequence ID" value="MTE21451.1"/>
    <property type="molecule type" value="Genomic_DNA"/>
</dbReference>
<accession>A0A6G2BGN9</accession>
<dbReference type="Proteomes" id="UP000473014">
    <property type="component" value="Unassembled WGS sequence"/>
</dbReference>
<sequence length="98" mass="10069">MITAGTDTIKTTTADKADTRRAASGRRMLLSIDAAACTGAGTCEAMHPALFRVEPAGHAVVSRAELTGPADVEAATDVLDVCPTEAVRPTFADPVARS</sequence>
<proteinExistence type="predicted"/>